<keyword evidence="3" id="KW-0813">Transport</keyword>
<dbReference type="InterPro" id="IPR002781">
    <property type="entry name" value="TM_pro_TauE-like"/>
</dbReference>
<keyword evidence="7 8" id="KW-0472">Membrane</keyword>
<keyword evidence="4 8" id="KW-1003">Cell membrane</keyword>
<feature type="transmembrane region" description="Helical" evidence="8">
    <location>
        <begin position="42"/>
        <end position="61"/>
    </location>
</feature>
<feature type="transmembrane region" description="Helical" evidence="8">
    <location>
        <begin position="216"/>
        <end position="234"/>
    </location>
</feature>
<feature type="transmembrane region" description="Helical" evidence="8">
    <location>
        <begin position="6"/>
        <end position="35"/>
    </location>
</feature>
<protein>
    <recommendedName>
        <fullName evidence="8">Probable membrane transporter protein</fullName>
    </recommendedName>
</protein>
<feature type="transmembrane region" description="Helical" evidence="8">
    <location>
        <begin position="100"/>
        <end position="119"/>
    </location>
</feature>
<evidence type="ECO:0000313" key="10">
    <source>
        <dbReference type="Proteomes" id="UP001201701"/>
    </source>
</evidence>
<evidence type="ECO:0000256" key="2">
    <source>
        <dbReference type="ARBA" id="ARBA00009142"/>
    </source>
</evidence>
<evidence type="ECO:0000256" key="1">
    <source>
        <dbReference type="ARBA" id="ARBA00004651"/>
    </source>
</evidence>
<feature type="transmembrane region" description="Helical" evidence="8">
    <location>
        <begin position="162"/>
        <end position="180"/>
    </location>
</feature>
<evidence type="ECO:0000256" key="5">
    <source>
        <dbReference type="ARBA" id="ARBA00022692"/>
    </source>
</evidence>
<name>A0ABS9QHG7_9HYPH</name>
<comment type="subcellular location">
    <subcellularLocation>
        <location evidence="1 8">Cell membrane</location>
        <topology evidence="1 8">Multi-pass membrane protein</topology>
    </subcellularLocation>
</comment>
<dbReference type="Pfam" id="PF01925">
    <property type="entry name" value="TauE"/>
    <property type="match status" value="1"/>
</dbReference>
<feature type="transmembrane region" description="Helical" evidence="8">
    <location>
        <begin position="186"/>
        <end position="204"/>
    </location>
</feature>
<gene>
    <name evidence="9" type="ORF">L4923_17745</name>
</gene>
<keyword evidence="6 8" id="KW-1133">Transmembrane helix</keyword>
<feature type="transmembrane region" description="Helical" evidence="8">
    <location>
        <begin position="73"/>
        <end position="93"/>
    </location>
</feature>
<organism evidence="9 10">
    <name type="scientific">Mesorhizobium retamae</name>
    <dbReference type="NCBI Taxonomy" id="2912854"/>
    <lineage>
        <taxon>Bacteria</taxon>
        <taxon>Pseudomonadati</taxon>
        <taxon>Pseudomonadota</taxon>
        <taxon>Alphaproteobacteria</taxon>
        <taxon>Hyphomicrobiales</taxon>
        <taxon>Phyllobacteriaceae</taxon>
        <taxon>Mesorhizobium</taxon>
    </lineage>
</organism>
<feature type="transmembrane region" description="Helical" evidence="8">
    <location>
        <begin position="125"/>
        <end position="150"/>
    </location>
</feature>
<proteinExistence type="inferred from homology"/>
<evidence type="ECO:0000256" key="8">
    <source>
        <dbReference type="RuleBase" id="RU363041"/>
    </source>
</evidence>
<evidence type="ECO:0000256" key="3">
    <source>
        <dbReference type="ARBA" id="ARBA00022448"/>
    </source>
</evidence>
<dbReference type="InterPro" id="IPR052017">
    <property type="entry name" value="TSUP"/>
</dbReference>
<dbReference type="PANTHER" id="PTHR30269:SF37">
    <property type="entry name" value="MEMBRANE TRANSPORTER PROTEIN"/>
    <property type="match status" value="1"/>
</dbReference>
<keyword evidence="5 8" id="KW-0812">Transmembrane</keyword>
<comment type="caution">
    <text evidence="9">The sequence shown here is derived from an EMBL/GenBank/DDBJ whole genome shotgun (WGS) entry which is preliminary data.</text>
</comment>
<evidence type="ECO:0000256" key="7">
    <source>
        <dbReference type="ARBA" id="ARBA00023136"/>
    </source>
</evidence>
<dbReference type="RefSeq" id="WP_239367472.1">
    <property type="nucleotide sequence ID" value="NZ_JAKREW010000018.1"/>
</dbReference>
<accession>A0ABS9QHG7</accession>
<dbReference type="EMBL" id="JAKREW010000018">
    <property type="protein sequence ID" value="MCG7506873.1"/>
    <property type="molecule type" value="Genomic_DNA"/>
</dbReference>
<dbReference type="PANTHER" id="PTHR30269">
    <property type="entry name" value="TRANSMEMBRANE PROTEIN YFCA"/>
    <property type="match status" value="1"/>
</dbReference>
<evidence type="ECO:0000256" key="6">
    <source>
        <dbReference type="ARBA" id="ARBA00022989"/>
    </source>
</evidence>
<keyword evidence="10" id="KW-1185">Reference proteome</keyword>
<reference evidence="9 10" key="1">
    <citation type="submission" date="2022-02" db="EMBL/GenBank/DDBJ databases">
        <title>Draft genome sequence of Mezorhizobium retamae strain IRAMC:0171 isolated from Retama raetam nodules.</title>
        <authorList>
            <person name="Bengaied R."/>
            <person name="Sbissi I."/>
            <person name="Huber K."/>
            <person name="Ghodbane F."/>
            <person name="Nouioui I."/>
            <person name="Tarhouni M."/>
            <person name="Gtari M."/>
        </authorList>
    </citation>
    <scope>NUCLEOTIDE SEQUENCE [LARGE SCALE GENOMIC DNA]</scope>
    <source>
        <strain evidence="9 10">IRAMC:0171</strain>
    </source>
</reference>
<evidence type="ECO:0000313" key="9">
    <source>
        <dbReference type="EMBL" id="MCG7506873.1"/>
    </source>
</evidence>
<sequence>MSLSLFAIVAAITFAAAFLQGAVGIGFALIIAPVLGILQPDLLPVTLLLLMLPLNFLVAWHEKSAVDWPGAKWITVGRFAGTFFGLWLLAALSAGQLDQAVGWFTLLAAVVALVAPPFSPDYRSALGAGLFTGVTETATGIGGPPLALLYQHAKGPVLRSTVAVCFFVGEVMSLVVLALAGRIATHQVLAALYLMPAVLVGTALARRTHHIISPKALRLGVLMFAVVSGLFLILR</sequence>
<comment type="similarity">
    <text evidence="2 8">Belongs to the 4-toluene sulfonate uptake permease (TSUP) (TC 2.A.102) family.</text>
</comment>
<evidence type="ECO:0000256" key="4">
    <source>
        <dbReference type="ARBA" id="ARBA00022475"/>
    </source>
</evidence>
<dbReference type="Proteomes" id="UP001201701">
    <property type="component" value="Unassembled WGS sequence"/>
</dbReference>